<proteinExistence type="inferred from homology"/>
<keyword evidence="6" id="KW-0539">Nucleus</keyword>
<dbReference type="PANTHER" id="PTHR33572">
    <property type="entry name" value="SPORE DEVELOPMENT REGULATOR VOSA"/>
    <property type="match status" value="1"/>
</dbReference>
<dbReference type="InterPro" id="IPR037525">
    <property type="entry name" value="Velvet_dom"/>
</dbReference>
<keyword evidence="11" id="KW-1185">Reference proteome</keyword>
<evidence type="ECO:0000256" key="4">
    <source>
        <dbReference type="ARBA" id="ARBA00023015"/>
    </source>
</evidence>
<accession>A0ABR0KM17</accession>
<evidence type="ECO:0000256" key="8">
    <source>
        <dbReference type="SAM" id="MobiDB-lite"/>
    </source>
</evidence>
<protein>
    <recommendedName>
        <fullName evidence="9">Velvet domain-containing protein</fullName>
    </recommendedName>
</protein>
<evidence type="ECO:0000313" key="10">
    <source>
        <dbReference type="EMBL" id="KAK5100121.1"/>
    </source>
</evidence>
<comment type="subcellular location">
    <subcellularLocation>
        <location evidence="2">Cytoplasm</location>
    </subcellularLocation>
    <subcellularLocation>
        <location evidence="1">Nucleus</location>
    </subcellularLocation>
</comment>
<dbReference type="InterPro" id="IPR038491">
    <property type="entry name" value="Velvet_dom_sf"/>
</dbReference>
<keyword evidence="5" id="KW-0804">Transcription</keyword>
<gene>
    <name evidence="10" type="ORF">LTR24_001186</name>
</gene>
<dbReference type="Gene3D" id="2.60.40.3960">
    <property type="entry name" value="Velvet domain"/>
    <property type="match status" value="1"/>
</dbReference>
<name>A0ABR0KM17_9EURO</name>
<dbReference type="Proteomes" id="UP001345013">
    <property type="component" value="Unassembled WGS sequence"/>
</dbReference>
<comment type="similarity">
    <text evidence="7">Belongs to the velvet family. VeA subfamily.</text>
</comment>
<reference evidence="10 11" key="1">
    <citation type="submission" date="2023-08" db="EMBL/GenBank/DDBJ databases">
        <title>Black Yeasts Isolated from many extreme environments.</title>
        <authorList>
            <person name="Coleine C."/>
            <person name="Stajich J.E."/>
            <person name="Selbmann L."/>
        </authorList>
    </citation>
    <scope>NUCLEOTIDE SEQUENCE [LARGE SCALE GENOMIC DNA]</scope>
    <source>
        <strain evidence="10 11">CCFEE 5885</strain>
    </source>
</reference>
<evidence type="ECO:0000256" key="6">
    <source>
        <dbReference type="ARBA" id="ARBA00023242"/>
    </source>
</evidence>
<keyword evidence="4" id="KW-0805">Transcription regulation</keyword>
<dbReference type="Pfam" id="PF11754">
    <property type="entry name" value="Velvet"/>
    <property type="match status" value="1"/>
</dbReference>
<evidence type="ECO:0000256" key="3">
    <source>
        <dbReference type="ARBA" id="ARBA00022490"/>
    </source>
</evidence>
<organism evidence="10 11">
    <name type="scientific">Lithohypha guttulata</name>
    <dbReference type="NCBI Taxonomy" id="1690604"/>
    <lineage>
        <taxon>Eukaryota</taxon>
        <taxon>Fungi</taxon>
        <taxon>Dikarya</taxon>
        <taxon>Ascomycota</taxon>
        <taxon>Pezizomycotina</taxon>
        <taxon>Eurotiomycetes</taxon>
        <taxon>Chaetothyriomycetidae</taxon>
        <taxon>Chaetothyriales</taxon>
        <taxon>Trichomeriaceae</taxon>
        <taxon>Lithohypha</taxon>
    </lineage>
</organism>
<dbReference type="EMBL" id="JAVRRG010000008">
    <property type="protein sequence ID" value="KAK5100121.1"/>
    <property type="molecule type" value="Genomic_DNA"/>
</dbReference>
<dbReference type="PROSITE" id="PS51821">
    <property type="entry name" value="VELVET"/>
    <property type="match status" value="1"/>
</dbReference>
<dbReference type="InterPro" id="IPR021740">
    <property type="entry name" value="Velvet"/>
</dbReference>
<evidence type="ECO:0000259" key="9">
    <source>
        <dbReference type="PROSITE" id="PS51821"/>
    </source>
</evidence>
<evidence type="ECO:0000256" key="2">
    <source>
        <dbReference type="ARBA" id="ARBA00004496"/>
    </source>
</evidence>
<evidence type="ECO:0000313" key="11">
    <source>
        <dbReference type="Proteomes" id="UP001345013"/>
    </source>
</evidence>
<sequence>MDIQDIGHRPYSVDHSDFMAESYLAHEIRGRRLSSESETVYKYRESSYDRKARITRTKEKALDGISQQLIYSHTLQPGQYRLDVIQQPGYALAYGGRNKGIRGKLTKRQQQQPKPRVVRSVAKYPLYPLPVIQLRASNGKNHNVLNCNPNFIAYATLRPSHENHRQDLAEDELVGMRTCSLNRMAVPTGHPDPQQSVFAFADIHVRNAGRYYLQFDMFEMVIDEDTGYSHAVHRCSVDSDAFKVYSKKAELPMTQPISGLTHWLHESGFKTNPRRMPMTRNKEVQDFSSNIAQEKKSARPPKPARPNKKGAPATRDTNTLVMTHHPQGMASGNMSGAVVYTNSSPTGYFDQVESMNLPVPQGVGISQSVMPPHPQSYSSMHDVSGFQHGVMSDRYQSGTQSYGSALGMTMANTQAAAMMNITAQPHPGQIDISALAQGSAQEAMDWTHTQGQAYQGNSQAAEFGANEFSGHLWHTAQGSSYQGDEFEAPRPQYRHAAQFTYFDNTQ</sequence>
<feature type="region of interest" description="Disordered" evidence="8">
    <location>
        <begin position="289"/>
        <end position="316"/>
    </location>
</feature>
<keyword evidence="3" id="KW-0963">Cytoplasm</keyword>
<dbReference type="PANTHER" id="PTHR33572:SF14">
    <property type="entry name" value="DEVELOPMENTAL AND SECONDARY METABOLISM REGULATOR VEA"/>
    <property type="match status" value="1"/>
</dbReference>
<comment type="caution">
    <text evidence="10">The sequence shown here is derived from an EMBL/GenBank/DDBJ whole genome shotgun (WGS) entry which is preliminary data.</text>
</comment>
<evidence type="ECO:0000256" key="1">
    <source>
        <dbReference type="ARBA" id="ARBA00004123"/>
    </source>
</evidence>
<feature type="domain" description="Velvet" evidence="9">
    <location>
        <begin position="72"/>
        <end position="274"/>
    </location>
</feature>
<evidence type="ECO:0000256" key="5">
    <source>
        <dbReference type="ARBA" id="ARBA00023163"/>
    </source>
</evidence>
<evidence type="ECO:0000256" key="7">
    <source>
        <dbReference type="ARBA" id="ARBA00038005"/>
    </source>
</evidence>